<dbReference type="SUPFAM" id="SSF52821">
    <property type="entry name" value="Rhodanese/Cell cycle control phosphatase"/>
    <property type="match status" value="2"/>
</dbReference>
<dbReference type="Gene3D" id="3.40.250.10">
    <property type="entry name" value="Rhodanese-like domain"/>
    <property type="match status" value="2"/>
</dbReference>
<dbReference type="InterPro" id="IPR001763">
    <property type="entry name" value="Rhodanese-like_dom"/>
</dbReference>
<dbReference type="Pfam" id="PF00581">
    <property type="entry name" value="Rhodanese"/>
    <property type="match status" value="2"/>
</dbReference>
<reference evidence="5" key="1">
    <citation type="journal article" date="2019" name="Int. J. Syst. Evol. Microbiol.">
        <title>The Global Catalogue of Microorganisms (GCM) 10K type strain sequencing project: providing services to taxonomists for standard genome sequencing and annotation.</title>
        <authorList>
            <consortium name="The Broad Institute Genomics Platform"/>
            <consortium name="The Broad Institute Genome Sequencing Center for Infectious Disease"/>
            <person name="Wu L."/>
            <person name="Ma J."/>
        </authorList>
    </citation>
    <scope>NUCLEOTIDE SEQUENCE [LARGE SCALE GENOMIC DNA]</scope>
    <source>
        <strain evidence="5">KCTC 22558</strain>
    </source>
</reference>
<evidence type="ECO:0000313" key="5">
    <source>
        <dbReference type="Proteomes" id="UP000643403"/>
    </source>
</evidence>
<organism evidence="4 5">
    <name type="scientific">Cognatilysobacter xinjiangensis</name>
    <dbReference type="NCBI Taxonomy" id="546892"/>
    <lineage>
        <taxon>Bacteria</taxon>
        <taxon>Pseudomonadati</taxon>
        <taxon>Pseudomonadota</taxon>
        <taxon>Gammaproteobacteria</taxon>
        <taxon>Lysobacterales</taxon>
        <taxon>Lysobacteraceae</taxon>
        <taxon>Cognatilysobacter</taxon>
    </lineage>
</organism>
<evidence type="ECO:0000256" key="1">
    <source>
        <dbReference type="ARBA" id="ARBA00022679"/>
    </source>
</evidence>
<comment type="caution">
    <text evidence="4">The sequence shown here is derived from an EMBL/GenBank/DDBJ whole genome shotgun (WGS) entry which is preliminary data.</text>
</comment>
<dbReference type="Proteomes" id="UP000643403">
    <property type="component" value="Unassembled WGS sequence"/>
</dbReference>
<proteinExistence type="predicted"/>
<keyword evidence="1" id="KW-0808">Transferase</keyword>
<protein>
    <submittedName>
        <fullName evidence="4">Thiosulfate sulfurtransferase</fullName>
    </submittedName>
</protein>
<dbReference type="CDD" id="cd01449">
    <property type="entry name" value="TST_Repeat_2"/>
    <property type="match status" value="1"/>
</dbReference>
<feature type="domain" description="Rhodanese" evidence="3">
    <location>
        <begin position="170"/>
        <end position="282"/>
    </location>
</feature>
<dbReference type="PROSITE" id="PS50206">
    <property type="entry name" value="RHODANESE_3"/>
    <property type="match status" value="2"/>
</dbReference>
<feature type="domain" description="Rhodanese" evidence="3">
    <location>
        <begin position="20"/>
        <end position="140"/>
    </location>
</feature>
<dbReference type="RefSeq" id="WP_189447729.1">
    <property type="nucleotide sequence ID" value="NZ_BMXY01000001.1"/>
</dbReference>
<dbReference type="InterPro" id="IPR045078">
    <property type="entry name" value="TST/MPST-like"/>
</dbReference>
<accession>A0ABQ3BWM0</accession>
<gene>
    <name evidence="4" type="primary">sseA</name>
    <name evidence="4" type="ORF">GCM10008101_11720</name>
</gene>
<evidence type="ECO:0000313" key="4">
    <source>
        <dbReference type="EMBL" id="GGZ59566.1"/>
    </source>
</evidence>
<dbReference type="PANTHER" id="PTHR11364">
    <property type="entry name" value="THIOSULFATE SULFERTANSFERASE"/>
    <property type="match status" value="1"/>
</dbReference>
<name>A0ABQ3BWM0_9GAMM</name>
<dbReference type="SMART" id="SM00450">
    <property type="entry name" value="RHOD"/>
    <property type="match status" value="2"/>
</dbReference>
<evidence type="ECO:0000259" key="3">
    <source>
        <dbReference type="PROSITE" id="PS50206"/>
    </source>
</evidence>
<keyword evidence="2" id="KW-0677">Repeat</keyword>
<dbReference type="PANTHER" id="PTHR11364:SF27">
    <property type="entry name" value="SULFURTRANSFERASE"/>
    <property type="match status" value="1"/>
</dbReference>
<sequence length="284" mass="29753">MTWTTLVDADTLSRAITHGGDRPLAIVDARVDLADRSAGARRFAEGHVPGAARADLETDLSGPHYPGAGRHPWPEDEAFARVLGRLGITPAHQVVAYDDAQGALAAARLWFMLKAWGHEAAAVLDGGWSGWNAAGGAIETGASRVADAGAYAGAFDSTRLLHAADVEAALSRGEPLVDARAAERYRGDVEPLDRKAGHIPGALNRPFAANLENGRFKRPDALRAEFNALLAGREPATLVASCGSGVTACHHLLAMEHAGLPGARLYTGSWSGWIEDPAHAVATG</sequence>
<dbReference type="InterPro" id="IPR036873">
    <property type="entry name" value="Rhodanese-like_dom_sf"/>
</dbReference>
<keyword evidence="5" id="KW-1185">Reference proteome</keyword>
<dbReference type="CDD" id="cd01448">
    <property type="entry name" value="TST_Repeat_1"/>
    <property type="match status" value="1"/>
</dbReference>
<evidence type="ECO:0000256" key="2">
    <source>
        <dbReference type="ARBA" id="ARBA00022737"/>
    </source>
</evidence>
<dbReference type="EMBL" id="BMXY01000001">
    <property type="protein sequence ID" value="GGZ59566.1"/>
    <property type="molecule type" value="Genomic_DNA"/>
</dbReference>